<dbReference type="HOGENOM" id="CLU_006332_4_0_1"/>
<evidence type="ECO:0000256" key="3">
    <source>
        <dbReference type="ARBA" id="ARBA00022801"/>
    </source>
</evidence>
<dbReference type="STRING" id="1182545.A0A072PEV8"/>
<dbReference type="SUPFAM" id="SSF53649">
    <property type="entry name" value="Alkaline phosphatase-like"/>
    <property type="match status" value="1"/>
</dbReference>
<comment type="similarity">
    <text evidence="1">Belongs to the sulfatase family.</text>
</comment>
<dbReference type="InterPro" id="IPR012083">
    <property type="entry name" value="Arylsulfatase"/>
</dbReference>
<keyword evidence="4" id="KW-0325">Glycoprotein</keyword>
<protein>
    <submittedName>
        <fullName evidence="7">Arylsulfatase</fullName>
    </submittedName>
</protein>
<evidence type="ECO:0000313" key="7">
    <source>
        <dbReference type="EMBL" id="KEF58669.1"/>
    </source>
</evidence>
<dbReference type="CDD" id="cd16147">
    <property type="entry name" value="G6S"/>
    <property type="match status" value="1"/>
</dbReference>
<proteinExistence type="inferred from homology"/>
<dbReference type="InterPro" id="IPR024607">
    <property type="entry name" value="Sulfatase_CS"/>
</dbReference>
<reference evidence="7 8" key="1">
    <citation type="submission" date="2013-03" db="EMBL/GenBank/DDBJ databases">
        <title>The Genome Sequence of Exophiala aquamarina CBS 119918.</title>
        <authorList>
            <consortium name="The Broad Institute Genomics Platform"/>
            <person name="Cuomo C."/>
            <person name="de Hoog S."/>
            <person name="Gorbushina A."/>
            <person name="Walker B."/>
            <person name="Young S.K."/>
            <person name="Zeng Q."/>
            <person name="Gargeya S."/>
            <person name="Fitzgerald M."/>
            <person name="Haas B."/>
            <person name="Abouelleil A."/>
            <person name="Allen A.W."/>
            <person name="Alvarado L."/>
            <person name="Arachchi H.M."/>
            <person name="Berlin A.M."/>
            <person name="Chapman S.B."/>
            <person name="Gainer-Dewar J."/>
            <person name="Goldberg J."/>
            <person name="Griggs A."/>
            <person name="Gujja S."/>
            <person name="Hansen M."/>
            <person name="Howarth C."/>
            <person name="Imamovic A."/>
            <person name="Ireland A."/>
            <person name="Larimer J."/>
            <person name="McCowan C."/>
            <person name="Murphy C."/>
            <person name="Pearson M."/>
            <person name="Poon T.W."/>
            <person name="Priest M."/>
            <person name="Roberts A."/>
            <person name="Saif S."/>
            <person name="Shea T."/>
            <person name="Sisk P."/>
            <person name="Sykes S."/>
            <person name="Wortman J."/>
            <person name="Nusbaum C."/>
            <person name="Birren B."/>
        </authorList>
    </citation>
    <scope>NUCLEOTIDE SEQUENCE [LARGE SCALE GENOMIC DNA]</scope>
    <source>
        <strain evidence="7 8">CBS 119918</strain>
    </source>
</reference>
<evidence type="ECO:0000256" key="1">
    <source>
        <dbReference type="ARBA" id="ARBA00008779"/>
    </source>
</evidence>
<evidence type="ECO:0000256" key="4">
    <source>
        <dbReference type="ARBA" id="ARBA00023180"/>
    </source>
</evidence>
<dbReference type="InterPro" id="IPR017850">
    <property type="entry name" value="Alkaline_phosphatase_core_sf"/>
</dbReference>
<dbReference type="EMBL" id="AMGV01000004">
    <property type="protein sequence ID" value="KEF58669.1"/>
    <property type="molecule type" value="Genomic_DNA"/>
</dbReference>
<name>A0A072PEV8_9EURO</name>
<feature type="modified residue" description="3-oxoalanine (Cys)" evidence="5">
    <location>
        <position position="63"/>
    </location>
</feature>
<dbReference type="RefSeq" id="XP_013261259.1">
    <property type="nucleotide sequence ID" value="XM_013405805.1"/>
</dbReference>
<dbReference type="GeneID" id="25281512"/>
<dbReference type="PIRSF" id="PIRSF000972">
    <property type="entry name" value="Arylsulf_plant"/>
    <property type="match status" value="1"/>
</dbReference>
<dbReference type="PROSITE" id="PS00523">
    <property type="entry name" value="SULFATASE_1"/>
    <property type="match status" value="1"/>
</dbReference>
<dbReference type="GO" id="GO:0005539">
    <property type="term" value="F:glycosaminoglycan binding"/>
    <property type="evidence" value="ECO:0007669"/>
    <property type="project" value="TreeGrafter"/>
</dbReference>
<dbReference type="GO" id="GO:0004065">
    <property type="term" value="F:arylsulfatase activity"/>
    <property type="evidence" value="ECO:0007669"/>
    <property type="project" value="InterPro"/>
</dbReference>
<evidence type="ECO:0000256" key="2">
    <source>
        <dbReference type="ARBA" id="ARBA00022729"/>
    </source>
</evidence>
<dbReference type="VEuPathDB" id="FungiDB:A1O9_06595"/>
<comment type="PTM">
    <text evidence="5">The conversion to 3-oxoalanine (also known as C-formylglycine, FGly), of a serine or cysteine residue in prokaryotes and of a cysteine residue in eukaryotes, is critical for catalytic activity.</text>
</comment>
<dbReference type="Gene3D" id="3.40.720.10">
    <property type="entry name" value="Alkaline Phosphatase, subunit A"/>
    <property type="match status" value="1"/>
</dbReference>
<sequence length="559" mass="62776">MFSLPRSIAQPTGTPAKRPNFVFIITDDQDLHLNSIDYMPKLNQYIGAEGTFFKKHFCTIAICCPSRVSLLTGRMAHNTNVTDVNPPYGGYSKFISQDLNDKYLPVWLQEGGYNTFYTGKLFNGHNITNYNSPYPGGWTGHDFLLEPGTYRYWNATLGHDEDPPMSYPGEYNTDLVTERALTLLDRASQDDRPFFLGIAPIAPHFALSNGTLDPPEPASRHSHLFPDAQVPRTNNFNPSEKSGVSWVSTLPQQNGSQVQYNDEFYRLRLQALQAVDEMIESVVNKLDSYGILDNTYIIYTSDNGFHIGQHRLPPGKTCAFEEDINVPFYIRGPGIAKGEVTDSVTSHTDIAPTLFQLAGIRLRDEFDGSPMPIQISEAETQPHASEHVAVEYWGLGVGEGKYAAAAVNGLAQPNNTYKAIRVIGTDYNIFYSVWCTNEHELYNMTVDPGQMVNLATDASNSAGMIIGREVEDVQERLDALLFVLKTCKADQCRFPWEQLHPSWHGSSRMTLRNALDPQYDEFYSALPKVEFTECMMGQILEAEGPQWVGEMGHYWPAWT</sequence>
<dbReference type="OrthoDB" id="96314at2759"/>
<dbReference type="AlphaFoldDB" id="A0A072PEV8"/>
<accession>A0A072PEV8</accession>
<feature type="domain" description="Sulfatase N-terminal" evidence="6">
    <location>
        <begin position="19"/>
        <end position="360"/>
    </location>
</feature>
<gene>
    <name evidence="7" type="ORF">A1O9_06595</name>
</gene>
<comment type="caution">
    <text evidence="7">The sequence shown here is derived from an EMBL/GenBank/DDBJ whole genome shotgun (WGS) entry which is preliminary data.</text>
</comment>
<dbReference type="FunFam" id="3.40.720.10:FF:000051">
    <property type="entry name" value="Arylsulfatase"/>
    <property type="match status" value="1"/>
</dbReference>
<dbReference type="InterPro" id="IPR000917">
    <property type="entry name" value="Sulfatase_N"/>
</dbReference>
<keyword evidence="8" id="KW-1185">Reference proteome</keyword>
<evidence type="ECO:0000313" key="8">
    <source>
        <dbReference type="Proteomes" id="UP000027920"/>
    </source>
</evidence>
<dbReference type="Proteomes" id="UP000027920">
    <property type="component" value="Unassembled WGS sequence"/>
</dbReference>
<dbReference type="GO" id="GO:0008449">
    <property type="term" value="F:N-acetylglucosamine-6-sulfatase activity"/>
    <property type="evidence" value="ECO:0007669"/>
    <property type="project" value="TreeGrafter"/>
</dbReference>
<keyword evidence="2" id="KW-0732">Signal</keyword>
<evidence type="ECO:0000259" key="6">
    <source>
        <dbReference type="Pfam" id="PF00884"/>
    </source>
</evidence>
<dbReference type="PANTHER" id="PTHR43108">
    <property type="entry name" value="N-ACETYLGLUCOSAMINE-6-SULFATASE FAMILY MEMBER"/>
    <property type="match status" value="1"/>
</dbReference>
<dbReference type="PANTHER" id="PTHR43108:SF8">
    <property type="entry name" value="SD21168P"/>
    <property type="match status" value="1"/>
</dbReference>
<evidence type="ECO:0000256" key="5">
    <source>
        <dbReference type="PIRSR" id="PIRSR000972-50"/>
    </source>
</evidence>
<keyword evidence="3" id="KW-0378">Hydrolase</keyword>
<dbReference type="GO" id="GO:0018958">
    <property type="term" value="P:phenol-containing compound metabolic process"/>
    <property type="evidence" value="ECO:0007669"/>
    <property type="project" value="InterPro"/>
</dbReference>
<organism evidence="7 8">
    <name type="scientific">Exophiala aquamarina CBS 119918</name>
    <dbReference type="NCBI Taxonomy" id="1182545"/>
    <lineage>
        <taxon>Eukaryota</taxon>
        <taxon>Fungi</taxon>
        <taxon>Dikarya</taxon>
        <taxon>Ascomycota</taxon>
        <taxon>Pezizomycotina</taxon>
        <taxon>Eurotiomycetes</taxon>
        <taxon>Chaetothyriomycetidae</taxon>
        <taxon>Chaetothyriales</taxon>
        <taxon>Herpotrichiellaceae</taxon>
        <taxon>Exophiala</taxon>
    </lineage>
</organism>
<dbReference type="Pfam" id="PF00884">
    <property type="entry name" value="Sulfatase"/>
    <property type="match status" value="1"/>
</dbReference>